<dbReference type="GeneID" id="54360314"/>
<evidence type="ECO:0000313" key="2">
    <source>
        <dbReference type="Proteomes" id="UP000504637"/>
    </source>
</evidence>
<proteinExistence type="inferred from homology"/>
<dbReference type="Pfam" id="PF00106">
    <property type="entry name" value="adh_short"/>
    <property type="match status" value="1"/>
</dbReference>
<reference evidence="3" key="2">
    <citation type="submission" date="2020-04" db="EMBL/GenBank/DDBJ databases">
        <authorList>
            <consortium name="NCBI Genome Project"/>
        </authorList>
    </citation>
    <scope>NUCLEOTIDE SEQUENCE</scope>
    <source>
        <strain evidence="3">CBS 342.82</strain>
    </source>
</reference>
<dbReference type="InterPro" id="IPR051468">
    <property type="entry name" value="Fungal_SecMetab_SDRs"/>
</dbReference>
<dbReference type="AlphaFoldDB" id="A0A6J3M5A3"/>
<dbReference type="OrthoDB" id="191139at2759"/>
<reference evidence="3" key="1">
    <citation type="submission" date="2020-01" db="EMBL/GenBank/DDBJ databases">
        <authorList>
            <consortium name="DOE Joint Genome Institute"/>
            <person name="Haridas S."/>
            <person name="Albert R."/>
            <person name="Binder M."/>
            <person name="Bloem J."/>
            <person name="Labutti K."/>
            <person name="Salamov A."/>
            <person name="Andreopoulos B."/>
            <person name="Baker S.E."/>
            <person name="Barry K."/>
            <person name="Bills G."/>
            <person name="Bluhm B.H."/>
            <person name="Cannon C."/>
            <person name="Castanera R."/>
            <person name="Culley D.E."/>
            <person name="Daum C."/>
            <person name="Ezra D."/>
            <person name="Gonzalez J.B."/>
            <person name="Henrissat B."/>
            <person name="Kuo A."/>
            <person name="Liang C."/>
            <person name="Lipzen A."/>
            <person name="Lutzoni F."/>
            <person name="Magnuson J."/>
            <person name="Mondo S."/>
            <person name="Nolan M."/>
            <person name="Ohm R."/>
            <person name="Pangilinan J."/>
            <person name="Park H.-J."/>
            <person name="Ramirez L."/>
            <person name="Alfaro M."/>
            <person name="Sun H."/>
            <person name="Tritt A."/>
            <person name="Yoshinaga Y."/>
            <person name="Zwiers L.-H."/>
            <person name="Turgeon B.G."/>
            <person name="Goodwin S.B."/>
            <person name="Spatafora J.W."/>
            <person name="Crous P.W."/>
            <person name="Grigoriev I.V."/>
        </authorList>
    </citation>
    <scope>NUCLEOTIDE SEQUENCE</scope>
    <source>
        <strain evidence="3">CBS 342.82</strain>
    </source>
</reference>
<sequence length="256" mass="27487">MSKSIVLITGGNSGLGLDAVLQLAATGKYHVIIGSRSLSNAEAAIEEIAKDESLKFDRADVEAVQIDVTSDESIAAAAKTIEEKHGYLDILMLNAGVAYQQEATTDGSTPPLRELYKSHFDTNLFGAVVAVDTFLPILRKSKGPVGKRIAFTSSGLASLQWGQDGGPNGVYHADRWIIYRSTKTAMSMVVQHYAAVLEKEGFVVSSSDPGYCATKINNYNGYKSARDGAKELVKAAIGPKEEIHGRTIGEYGVMPW</sequence>
<name>A0A6J3M5A3_9PEZI</name>
<evidence type="ECO:0000256" key="1">
    <source>
        <dbReference type="ARBA" id="ARBA00006484"/>
    </source>
</evidence>
<reference evidence="3" key="3">
    <citation type="submission" date="2025-08" db="UniProtKB">
        <authorList>
            <consortium name="RefSeq"/>
        </authorList>
    </citation>
    <scope>IDENTIFICATION</scope>
    <source>
        <strain evidence="3">CBS 342.82</strain>
    </source>
</reference>
<dbReference type="PANTHER" id="PTHR43544">
    <property type="entry name" value="SHORT-CHAIN DEHYDROGENASE/REDUCTASE"/>
    <property type="match status" value="1"/>
</dbReference>
<dbReference type="Proteomes" id="UP000504637">
    <property type="component" value="Unplaced"/>
</dbReference>
<dbReference type="SUPFAM" id="SSF51735">
    <property type="entry name" value="NAD(P)-binding Rossmann-fold domains"/>
    <property type="match status" value="1"/>
</dbReference>
<dbReference type="PRINTS" id="PR00081">
    <property type="entry name" value="GDHRDH"/>
</dbReference>
<evidence type="ECO:0000313" key="3">
    <source>
        <dbReference type="RefSeq" id="XP_033460277.1"/>
    </source>
</evidence>
<dbReference type="GO" id="GO:0005737">
    <property type="term" value="C:cytoplasm"/>
    <property type="evidence" value="ECO:0007669"/>
    <property type="project" value="TreeGrafter"/>
</dbReference>
<dbReference type="InterPro" id="IPR036291">
    <property type="entry name" value="NAD(P)-bd_dom_sf"/>
</dbReference>
<dbReference type="GO" id="GO:0019748">
    <property type="term" value="P:secondary metabolic process"/>
    <property type="evidence" value="ECO:0007669"/>
    <property type="project" value="TreeGrafter"/>
</dbReference>
<keyword evidence="2" id="KW-1185">Reference proteome</keyword>
<dbReference type="RefSeq" id="XP_033460277.1">
    <property type="nucleotide sequence ID" value="XM_033602514.1"/>
</dbReference>
<accession>A0A6J3M5A3</accession>
<protein>
    <submittedName>
        <fullName evidence="3">NAD(P)-binding protein</fullName>
    </submittedName>
</protein>
<organism evidence="3">
    <name type="scientific">Dissoconium aciculare CBS 342.82</name>
    <dbReference type="NCBI Taxonomy" id="1314786"/>
    <lineage>
        <taxon>Eukaryota</taxon>
        <taxon>Fungi</taxon>
        <taxon>Dikarya</taxon>
        <taxon>Ascomycota</taxon>
        <taxon>Pezizomycotina</taxon>
        <taxon>Dothideomycetes</taxon>
        <taxon>Dothideomycetidae</taxon>
        <taxon>Mycosphaerellales</taxon>
        <taxon>Dissoconiaceae</taxon>
        <taxon>Dissoconium</taxon>
    </lineage>
</organism>
<dbReference type="Gene3D" id="3.40.50.720">
    <property type="entry name" value="NAD(P)-binding Rossmann-like Domain"/>
    <property type="match status" value="1"/>
</dbReference>
<dbReference type="InterPro" id="IPR002347">
    <property type="entry name" value="SDR_fam"/>
</dbReference>
<dbReference type="GO" id="GO:0016491">
    <property type="term" value="F:oxidoreductase activity"/>
    <property type="evidence" value="ECO:0007669"/>
    <property type="project" value="TreeGrafter"/>
</dbReference>
<gene>
    <name evidence="3" type="ORF">K489DRAFT_355098</name>
</gene>
<dbReference type="PANTHER" id="PTHR43544:SF32">
    <property type="entry name" value="CHAIN DEHYDROGENASE, PUTATIVE (AFU_ORTHOLOGUE AFUA_5G01530)-RELATED"/>
    <property type="match status" value="1"/>
</dbReference>
<comment type="similarity">
    <text evidence="1">Belongs to the short-chain dehydrogenases/reductases (SDR) family.</text>
</comment>